<accession>A0A0A9C7K9</accession>
<organism evidence="1">
    <name type="scientific">Arundo donax</name>
    <name type="common">Giant reed</name>
    <name type="synonym">Donax arundinaceus</name>
    <dbReference type="NCBI Taxonomy" id="35708"/>
    <lineage>
        <taxon>Eukaryota</taxon>
        <taxon>Viridiplantae</taxon>
        <taxon>Streptophyta</taxon>
        <taxon>Embryophyta</taxon>
        <taxon>Tracheophyta</taxon>
        <taxon>Spermatophyta</taxon>
        <taxon>Magnoliopsida</taxon>
        <taxon>Liliopsida</taxon>
        <taxon>Poales</taxon>
        <taxon>Poaceae</taxon>
        <taxon>PACMAD clade</taxon>
        <taxon>Arundinoideae</taxon>
        <taxon>Arundineae</taxon>
        <taxon>Arundo</taxon>
    </lineage>
</organism>
<name>A0A0A9C7K9_ARUDO</name>
<reference evidence="1" key="1">
    <citation type="submission" date="2014-09" db="EMBL/GenBank/DDBJ databases">
        <authorList>
            <person name="Magalhaes I.L.F."/>
            <person name="Oliveira U."/>
            <person name="Santos F.R."/>
            <person name="Vidigal T.H.D.A."/>
            <person name="Brescovit A.D."/>
            <person name="Santos A.J."/>
        </authorList>
    </citation>
    <scope>NUCLEOTIDE SEQUENCE</scope>
    <source>
        <tissue evidence="1">Shoot tissue taken approximately 20 cm above the soil surface</tissue>
    </source>
</reference>
<evidence type="ECO:0000313" key="1">
    <source>
        <dbReference type="EMBL" id="JAD67497.1"/>
    </source>
</evidence>
<reference evidence="1" key="2">
    <citation type="journal article" date="2015" name="Data Brief">
        <title>Shoot transcriptome of the giant reed, Arundo donax.</title>
        <authorList>
            <person name="Barrero R.A."/>
            <person name="Guerrero F.D."/>
            <person name="Moolhuijzen P."/>
            <person name="Goolsby J.A."/>
            <person name="Tidwell J."/>
            <person name="Bellgard S.E."/>
            <person name="Bellgard M.I."/>
        </authorList>
    </citation>
    <scope>NUCLEOTIDE SEQUENCE</scope>
    <source>
        <tissue evidence="1">Shoot tissue taken approximately 20 cm above the soil surface</tissue>
    </source>
</reference>
<dbReference type="EMBL" id="GBRH01230398">
    <property type="protein sequence ID" value="JAD67497.1"/>
    <property type="molecule type" value="Transcribed_RNA"/>
</dbReference>
<protein>
    <submittedName>
        <fullName evidence="1">Uncharacterized protein</fullName>
    </submittedName>
</protein>
<proteinExistence type="predicted"/>
<sequence length="14" mass="1615">MQTECRSGSDPLYK</sequence>